<reference evidence="5 6" key="1">
    <citation type="journal article" date="2013" name="Curr. Biol.">
        <title>The Genome of the Foraminiferan Reticulomyxa filosa.</title>
        <authorList>
            <person name="Glockner G."/>
            <person name="Hulsmann N."/>
            <person name="Schleicher M."/>
            <person name="Noegel A.A."/>
            <person name="Eichinger L."/>
            <person name="Gallinger C."/>
            <person name="Pawlowski J."/>
            <person name="Sierra R."/>
            <person name="Euteneuer U."/>
            <person name="Pillet L."/>
            <person name="Moustafa A."/>
            <person name="Platzer M."/>
            <person name="Groth M."/>
            <person name="Szafranski K."/>
            <person name="Schliwa M."/>
        </authorList>
    </citation>
    <scope>NUCLEOTIDE SEQUENCE [LARGE SCALE GENOMIC DNA]</scope>
</reference>
<dbReference type="GO" id="GO:0005509">
    <property type="term" value="F:calcium ion binding"/>
    <property type="evidence" value="ECO:0007669"/>
    <property type="project" value="InterPro"/>
</dbReference>
<dbReference type="InterPro" id="IPR037104">
    <property type="entry name" value="Annexin_sf"/>
</dbReference>
<dbReference type="PANTHER" id="PTHR10502">
    <property type="entry name" value="ANNEXIN"/>
    <property type="match status" value="1"/>
</dbReference>
<comment type="caution">
    <text evidence="5">The sequence shown here is derived from an EMBL/GenBank/DDBJ whole genome shotgun (WGS) entry which is preliminary data.</text>
</comment>
<dbReference type="AlphaFoldDB" id="X6MLD8"/>
<name>X6MLD8_RETFI</name>
<keyword evidence="6" id="KW-1185">Reference proteome</keyword>
<organism evidence="5 6">
    <name type="scientific">Reticulomyxa filosa</name>
    <dbReference type="NCBI Taxonomy" id="46433"/>
    <lineage>
        <taxon>Eukaryota</taxon>
        <taxon>Sar</taxon>
        <taxon>Rhizaria</taxon>
        <taxon>Retaria</taxon>
        <taxon>Foraminifera</taxon>
        <taxon>Monothalamids</taxon>
        <taxon>Reticulomyxidae</taxon>
        <taxon>Reticulomyxa</taxon>
    </lineage>
</organism>
<dbReference type="PANTHER" id="PTHR10502:SF102">
    <property type="entry name" value="ANNEXIN B11"/>
    <property type="match status" value="1"/>
</dbReference>
<dbReference type="SUPFAM" id="SSF47874">
    <property type="entry name" value="Annexin"/>
    <property type="match status" value="1"/>
</dbReference>
<feature type="compositionally biased region" description="Basic and acidic residues" evidence="4">
    <location>
        <begin position="1"/>
        <end position="15"/>
    </location>
</feature>
<dbReference type="Proteomes" id="UP000023152">
    <property type="component" value="Unassembled WGS sequence"/>
</dbReference>
<dbReference type="GO" id="GO:0005886">
    <property type="term" value="C:plasma membrane"/>
    <property type="evidence" value="ECO:0007669"/>
    <property type="project" value="TreeGrafter"/>
</dbReference>
<evidence type="ECO:0000256" key="4">
    <source>
        <dbReference type="SAM" id="MobiDB-lite"/>
    </source>
</evidence>
<keyword evidence="2" id="KW-0677">Repeat</keyword>
<comment type="similarity">
    <text evidence="1">Belongs to the annexin family.</text>
</comment>
<evidence type="ECO:0000256" key="2">
    <source>
        <dbReference type="ARBA" id="ARBA00022737"/>
    </source>
</evidence>
<accession>X6MLD8</accession>
<sequence>MPHLASDQKEEHENSNGKSMNSNSNSNSNSNEKNEIDTEVVQQRAESVAYIPMQAMLLSEDLGIDVSEAYLEPEGKLALPSTVPAIPTLLGVHKDEFDAEATAKRIHQVASKWFQKKANIVDVLIHELCVLNEDQRMQVVLAYGTKHKSHHLHKLIRGNTKNKLQDILSALTMTRFDYDAHWLHVALRKKSVNLLLTILCTMPSAEHVRLAHAAYDRLYPKTPLVKSVLDQTSGWFFHKRTIYGFFSNLLEKGRVSDVVPIDEQIVLQDAHMLVKASQSDKLDKSPFVEIFSLRSYEHLAAMAVAFQQISQGKDLIQVIKQSFKEQSETGYACNITLYYATRRYELLADLLRKAVVTPGKHYEMLTRIIVSRAEVDLCNILQAYGREEFRQWVLKHLQTKNQVYAQVILTLCGFHKLDEDVKKNNFLVALFFFFWIVFVCL</sequence>
<dbReference type="PROSITE" id="PS51897">
    <property type="entry name" value="ANNEXIN_2"/>
    <property type="match status" value="1"/>
</dbReference>
<evidence type="ECO:0000313" key="6">
    <source>
        <dbReference type="Proteomes" id="UP000023152"/>
    </source>
</evidence>
<keyword evidence="3" id="KW-0041">Annexin</keyword>
<dbReference type="GO" id="GO:0005634">
    <property type="term" value="C:nucleus"/>
    <property type="evidence" value="ECO:0007669"/>
    <property type="project" value="TreeGrafter"/>
</dbReference>
<dbReference type="Pfam" id="PF00191">
    <property type="entry name" value="Annexin"/>
    <property type="match status" value="1"/>
</dbReference>
<dbReference type="InterPro" id="IPR018502">
    <property type="entry name" value="Annexin_repeat"/>
</dbReference>
<evidence type="ECO:0000313" key="5">
    <source>
        <dbReference type="EMBL" id="ETO14699.1"/>
    </source>
</evidence>
<dbReference type="Gene3D" id="1.10.220.10">
    <property type="entry name" value="Annexin"/>
    <property type="match status" value="2"/>
</dbReference>
<dbReference type="GO" id="GO:0005737">
    <property type="term" value="C:cytoplasm"/>
    <property type="evidence" value="ECO:0007669"/>
    <property type="project" value="TreeGrafter"/>
</dbReference>
<proteinExistence type="inferred from homology"/>
<dbReference type="GO" id="GO:0001786">
    <property type="term" value="F:phosphatidylserine binding"/>
    <property type="evidence" value="ECO:0007669"/>
    <property type="project" value="TreeGrafter"/>
</dbReference>
<protein>
    <submittedName>
        <fullName evidence="5">Uncharacterized protein</fullName>
    </submittedName>
</protein>
<dbReference type="EMBL" id="ASPP01019850">
    <property type="protein sequence ID" value="ETO14699.1"/>
    <property type="molecule type" value="Genomic_DNA"/>
</dbReference>
<evidence type="ECO:0000256" key="3">
    <source>
        <dbReference type="ARBA" id="ARBA00023216"/>
    </source>
</evidence>
<feature type="compositionally biased region" description="Low complexity" evidence="4">
    <location>
        <begin position="16"/>
        <end position="31"/>
    </location>
</feature>
<evidence type="ECO:0000256" key="1">
    <source>
        <dbReference type="ARBA" id="ARBA00007831"/>
    </source>
</evidence>
<dbReference type="GO" id="GO:0005544">
    <property type="term" value="F:calcium-dependent phospholipid binding"/>
    <property type="evidence" value="ECO:0007669"/>
    <property type="project" value="InterPro"/>
</dbReference>
<dbReference type="OrthoDB" id="37886at2759"/>
<dbReference type="GO" id="GO:0012506">
    <property type="term" value="C:vesicle membrane"/>
    <property type="evidence" value="ECO:0007669"/>
    <property type="project" value="TreeGrafter"/>
</dbReference>
<gene>
    <name evidence="5" type="ORF">RFI_22670</name>
</gene>
<feature type="region of interest" description="Disordered" evidence="4">
    <location>
        <begin position="1"/>
        <end position="39"/>
    </location>
</feature>